<dbReference type="Proteomes" id="UP001222325">
    <property type="component" value="Unassembled WGS sequence"/>
</dbReference>
<keyword evidence="9" id="KW-1185">Reference proteome</keyword>
<dbReference type="InterPro" id="IPR017853">
    <property type="entry name" value="GH"/>
</dbReference>
<evidence type="ECO:0000259" key="7">
    <source>
        <dbReference type="Pfam" id="PF00150"/>
    </source>
</evidence>
<dbReference type="GO" id="GO:0009251">
    <property type="term" value="P:glucan catabolic process"/>
    <property type="evidence" value="ECO:0007669"/>
    <property type="project" value="TreeGrafter"/>
</dbReference>
<dbReference type="GO" id="GO:0008422">
    <property type="term" value="F:beta-glucosidase activity"/>
    <property type="evidence" value="ECO:0007669"/>
    <property type="project" value="TreeGrafter"/>
</dbReference>
<proteinExistence type="inferred from homology"/>
<dbReference type="Gene3D" id="3.20.20.80">
    <property type="entry name" value="Glycosidases"/>
    <property type="match status" value="1"/>
</dbReference>
<gene>
    <name evidence="8" type="ORF">B0H15DRAFT_808860</name>
</gene>
<feature type="region of interest" description="Disordered" evidence="5">
    <location>
        <begin position="204"/>
        <end position="223"/>
    </location>
</feature>
<evidence type="ECO:0000256" key="6">
    <source>
        <dbReference type="SAM" id="SignalP"/>
    </source>
</evidence>
<accession>A0AAD6UJD9</accession>
<evidence type="ECO:0000256" key="2">
    <source>
        <dbReference type="ARBA" id="ARBA00022801"/>
    </source>
</evidence>
<name>A0AAD6UJD9_9AGAR</name>
<protein>
    <submittedName>
        <fullName evidence="8">Glycoside hydrolase family 5 protein</fullName>
    </submittedName>
</protein>
<reference evidence="8" key="1">
    <citation type="submission" date="2023-03" db="EMBL/GenBank/DDBJ databases">
        <title>Massive genome expansion in bonnet fungi (Mycena s.s.) driven by repeated elements and novel gene families across ecological guilds.</title>
        <authorList>
            <consortium name="Lawrence Berkeley National Laboratory"/>
            <person name="Harder C.B."/>
            <person name="Miyauchi S."/>
            <person name="Viragh M."/>
            <person name="Kuo A."/>
            <person name="Thoen E."/>
            <person name="Andreopoulos B."/>
            <person name="Lu D."/>
            <person name="Skrede I."/>
            <person name="Drula E."/>
            <person name="Henrissat B."/>
            <person name="Morin E."/>
            <person name="Kohler A."/>
            <person name="Barry K."/>
            <person name="LaButti K."/>
            <person name="Morin E."/>
            <person name="Salamov A."/>
            <person name="Lipzen A."/>
            <person name="Mereny Z."/>
            <person name="Hegedus B."/>
            <person name="Baldrian P."/>
            <person name="Stursova M."/>
            <person name="Weitz H."/>
            <person name="Taylor A."/>
            <person name="Grigoriev I.V."/>
            <person name="Nagy L.G."/>
            <person name="Martin F."/>
            <person name="Kauserud H."/>
        </authorList>
    </citation>
    <scope>NUCLEOTIDE SEQUENCE</scope>
    <source>
        <strain evidence="8">CBHHK173m</strain>
    </source>
</reference>
<evidence type="ECO:0000256" key="4">
    <source>
        <dbReference type="RuleBase" id="RU361153"/>
    </source>
</evidence>
<dbReference type="PANTHER" id="PTHR31297:SF42">
    <property type="entry name" value="GLYCOSIDE HYDROLASE FAMILY 5 DOMAIN-CONTAINING PROTEIN"/>
    <property type="match status" value="1"/>
</dbReference>
<evidence type="ECO:0000256" key="1">
    <source>
        <dbReference type="ARBA" id="ARBA00005641"/>
    </source>
</evidence>
<feature type="chain" id="PRO_5041905272" evidence="6">
    <location>
        <begin position="19"/>
        <end position="464"/>
    </location>
</feature>
<sequence length="464" mass="50426">MFPFLLLCQLLLLDAVHAAQQCRLQLNNAKSGGVGSNPSATSVTNSIAPSGTGASNTAGASATPTPFAYGKTPIRGVNLGGWFVLEPWITPSLFVNTGNDAIVDEFTFGSMQDSATALSVLQKHWETWITEDDFVAIAAAGLNHVRIPYGYWSVPLTTADTKGSVSTAPYTPGAWPYLLKALNWANKHNIHVILDLHGAPGSQNGFDNSGQRTSPPQWANSPANVSRTVDTLAFVAQNVGGLVDIIELLNEPAAFTSSAFASTLRQFWQDGYGAVRSAAGSSNKVMIGDGFLGVDSWTNFLTSSSAQGVLMDFHEYQLFSVPELQRSFDDHINFACSSMSDLTNFAKRNIWTVVGEWSTAVTDCTKWLNGRGVGARWDGTYFSQNAPLGSCAGWTGSSANFSSDYKTFLRKYWEVQVTMGENVQGWVYWTWKAENSDDWSYQKGLQGGWIPQDPANRLYPNICP</sequence>
<dbReference type="PANTHER" id="PTHR31297">
    <property type="entry name" value="GLUCAN ENDO-1,6-BETA-GLUCOSIDASE B"/>
    <property type="match status" value="1"/>
</dbReference>
<dbReference type="AlphaFoldDB" id="A0AAD6UJD9"/>
<dbReference type="GO" id="GO:0005576">
    <property type="term" value="C:extracellular region"/>
    <property type="evidence" value="ECO:0007669"/>
    <property type="project" value="TreeGrafter"/>
</dbReference>
<feature type="signal peptide" evidence="6">
    <location>
        <begin position="1"/>
        <end position="18"/>
    </location>
</feature>
<feature type="domain" description="Glycoside hydrolase family 5" evidence="7">
    <location>
        <begin position="119"/>
        <end position="363"/>
    </location>
</feature>
<comment type="similarity">
    <text evidence="1 4">Belongs to the glycosyl hydrolase 5 (cellulase A) family.</text>
</comment>
<keyword evidence="3 4" id="KW-0326">Glycosidase</keyword>
<keyword evidence="6" id="KW-0732">Signal</keyword>
<dbReference type="Pfam" id="PF00150">
    <property type="entry name" value="Cellulase"/>
    <property type="match status" value="1"/>
</dbReference>
<evidence type="ECO:0000256" key="3">
    <source>
        <dbReference type="ARBA" id="ARBA00023295"/>
    </source>
</evidence>
<dbReference type="GO" id="GO:0009986">
    <property type="term" value="C:cell surface"/>
    <property type="evidence" value="ECO:0007669"/>
    <property type="project" value="TreeGrafter"/>
</dbReference>
<comment type="caution">
    <text evidence="8">The sequence shown here is derived from an EMBL/GenBank/DDBJ whole genome shotgun (WGS) entry which is preliminary data.</text>
</comment>
<keyword evidence="2 4" id="KW-0378">Hydrolase</keyword>
<dbReference type="SUPFAM" id="SSF51445">
    <property type="entry name" value="(Trans)glycosidases"/>
    <property type="match status" value="1"/>
</dbReference>
<evidence type="ECO:0000313" key="8">
    <source>
        <dbReference type="EMBL" id="KAJ7104177.1"/>
    </source>
</evidence>
<dbReference type="InterPro" id="IPR001547">
    <property type="entry name" value="Glyco_hydro_5"/>
</dbReference>
<dbReference type="InterPro" id="IPR050386">
    <property type="entry name" value="Glycosyl_hydrolase_5"/>
</dbReference>
<evidence type="ECO:0000256" key="5">
    <source>
        <dbReference type="SAM" id="MobiDB-lite"/>
    </source>
</evidence>
<organism evidence="8 9">
    <name type="scientific">Mycena belliarum</name>
    <dbReference type="NCBI Taxonomy" id="1033014"/>
    <lineage>
        <taxon>Eukaryota</taxon>
        <taxon>Fungi</taxon>
        <taxon>Dikarya</taxon>
        <taxon>Basidiomycota</taxon>
        <taxon>Agaricomycotina</taxon>
        <taxon>Agaricomycetes</taxon>
        <taxon>Agaricomycetidae</taxon>
        <taxon>Agaricales</taxon>
        <taxon>Marasmiineae</taxon>
        <taxon>Mycenaceae</taxon>
        <taxon>Mycena</taxon>
    </lineage>
</organism>
<evidence type="ECO:0000313" key="9">
    <source>
        <dbReference type="Proteomes" id="UP001222325"/>
    </source>
</evidence>
<dbReference type="EMBL" id="JARJCN010000001">
    <property type="protein sequence ID" value="KAJ7104177.1"/>
    <property type="molecule type" value="Genomic_DNA"/>
</dbReference>